<dbReference type="Gene3D" id="3.40.50.2300">
    <property type="match status" value="1"/>
</dbReference>
<evidence type="ECO:0000313" key="10">
    <source>
        <dbReference type="Proteomes" id="UP000094068"/>
    </source>
</evidence>
<feature type="domain" description="PTS EIIB type-2" evidence="7">
    <location>
        <begin position="400"/>
        <end position="489"/>
    </location>
</feature>
<evidence type="ECO:0000313" key="9">
    <source>
        <dbReference type="EMBL" id="OEG09581.1"/>
    </source>
</evidence>
<dbReference type="Gene3D" id="1.10.10.10">
    <property type="entry name" value="Winged helix-like DNA-binding domain superfamily/Winged helix DNA-binding domain"/>
    <property type="match status" value="2"/>
</dbReference>
<dbReference type="GO" id="GO:0009401">
    <property type="term" value="P:phosphoenolpyruvate-dependent sugar phosphotransferase system"/>
    <property type="evidence" value="ECO:0007669"/>
    <property type="project" value="InterPro"/>
</dbReference>
<sequence length="647" mass="75065">MELIQRQSLLASLLIKQNGFQTVKYYAKQLNISERTIHSDLKVVEKYLLQEGYRIEKRPGIGISIKRSVEVPQKKDEVLEQNIYSTAGRREKIIQLLLFENQTVTFELLSEMFLISRSSINNDFKFIKQLLTTGNTIKIVSDSKGTRLSGPEKELQKAYLEFNHYLTVGKNNLFEPNDEKKEALLAQYYGEDIVLVCTRVLYGYIKSDVTVIAEHYVSNVLNMMIILVYRVKEGHHVEGLEEPENENERVFFEKRAQEMLNKISLRLNLKFTRNDIEYLSTYLISNRFEPLPTKKKYHKVVSNIIEKVSKSLKIDFTKDQKLKEQLMLHIPPMIYRLGEGVQTNNPFIYQIKNEFTVMFNSIWVILSEYEEELNVTFNEDEIGFLTIYFQSAIERAKLSKKILIVCPTGIATSELLLNRIKNILPSFDMIEVASIKEVEALDLAQIDFIISTVQLNRLNKKVVVVSPLLSDQDIKNITATYNEQFIFLKEFEEGTLKELNNLSPYLLEEFIFWNESFKTKNELLKEMGKRLKEADIVTEKFVESMMNRERLGGTDLPTGAAIPHGNPKYVKETVIAVVKNKKYIKWNEHSVKIVMIVCIAEKDIQEIKGMLSAIYQIVESKERLNQFTEFTKKEVLSQKIGCEILEG</sequence>
<dbReference type="InterPro" id="IPR036388">
    <property type="entry name" value="WH-like_DNA-bd_sf"/>
</dbReference>
<evidence type="ECO:0000256" key="3">
    <source>
        <dbReference type="ARBA" id="ARBA00023015"/>
    </source>
</evidence>
<keyword evidence="3" id="KW-0805">Transcription regulation</keyword>
<keyword evidence="10" id="KW-1185">Reference proteome</keyword>
<dbReference type="Pfam" id="PF08279">
    <property type="entry name" value="HTH_11"/>
    <property type="match status" value="1"/>
</dbReference>
<accession>A0A1E5GAA1</accession>
<dbReference type="CDD" id="cd00211">
    <property type="entry name" value="PTS_IIA_fru"/>
    <property type="match status" value="1"/>
</dbReference>
<proteinExistence type="predicted"/>
<dbReference type="STRING" id="903984.BCR21_14640"/>
<evidence type="ECO:0000256" key="1">
    <source>
        <dbReference type="ARBA" id="ARBA00022679"/>
    </source>
</evidence>
<reference evidence="10" key="1">
    <citation type="submission" date="2016-09" db="EMBL/GenBank/DDBJ databases">
        <authorList>
            <person name="Gulvik C.A."/>
        </authorList>
    </citation>
    <scope>NUCLEOTIDE SEQUENCE [LARGE SCALE GENOMIC DNA]</scope>
    <source>
        <strain evidence="10">DSM 23328</strain>
    </source>
</reference>
<dbReference type="InterPro" id="IPR002178">
    <property type="entry name" value="PTS_EIIA_type-2_dom"/>
</dbReference>
<comment type="caution">
    <text evidence="9">The sequence shown here is derived from an EMBL/GenBank/DDBJ whole genome shotgun (WGS) entry which is preliminary data.</text>
</comment>
<evidence type="ECO:0000256" key="4">
    <source>
        <dbReference type="ARBA" id="ARBA00023159"/>
    </source>
</evidence>
<evidence type="ECO:0000259" key="6">
    <source>
        <dbReference type="PROSITE" id="PS51094"/>
    </source>
</evidence>
<dbReference type="EMBL" id="MIJZ01000016">
    <property type="protein sequence ID" value="OEG09581.1"/>
    <property type="molecule type" value="Genomic_DNA"/>
</dbReference>
<dbReference type="InterPro" id="IPR036634">
    <property type="entry name" value="PRD_sf"/>
</dbReference>
<dbReference type="InterPro" id="IPR036095">
    <property type="entry name" value="PTS_EIIB-like_sf"/>
</dbReference>
<organism evidence="9 10">
    <name type="scientific">Enterococcus ureasiticus</name>
    <dbReference type="NCBI Taxonomy" id="903984"/>
    <lineage>
        <taxon>Bacteria</taxon>
        <taxon>Bacillati</taxon>
        <taxon>Bacillota</taxon>
        <taxon>Bacilli</taxon>
        <taxon>Lactobacillales</taxon>
        <taxon>Enterococcaceae</taxon>
        <taxon>Enterococcus</taxon>
    </lineage>
</organism>
<gene>
    <name evidence="9" type="ORF">BCR21_14640</name>
</gene>
<dbReference type="InterPro" id="IPR050661">
    <property type="entry name" value="BglG_antiterminators"/>
</dbReference>
<dbReference type="InterPro" id="IPR013196">
    <property type="entry name" value="HTH_11"/>
</dbReference>
<dbReference type="RefSeq" id="WP_069647259.1">
    <property type="nucleotide sequence ID" value="NZ_MIJZ01000016.1"/>
</dbReference>
<evidence type="ECO:0000256" key="5">
    <source>
        <dbReference type="ARBA" id="ARBA00023163"/>
    </source>
</evidence>
<dbReference type="GO" id="GO:0008982">
    <property type="term" value="F:protein-N(PI)-phosphohistidine-sugar phosphotransferase activity"/>
    <property type="evidence" value="ECO:0007669"/>
    <property type="project" value="InterPro"/>
</dbReference>
<dbReference type="PROSITE" id="PS51094">
    <property type="entry name" value="PTS_EIIA_TYPE_2"/>
    <property type="match status" value="1"/>
</dbReference>
<dbReference type="InterPro" id="IPR013011">
    <property type="entry name" value="PTS_EIIB_2"/>
</dbReference>
<keyword evidence="1" id="KW-0808">Transferase</keyword>
<dbReference type="PANTHER" id="PTHR30185">
    <property type="entry name" value="CRYPTIC BETA-GLUCOSIDE BGL OPERON ANTITERMINATOR"/>
    <property type="match status" value="1"/>
</dbReference>
<dbReference type="SUPFAM" id="SSF52794">
    <property type="entry name" value="PTS system IIB component-like"/>
    <property type="match status" value="1"/>
</dbReference>
<evidence type="ECO:0000259" key="7">
    <source>
        <dbReference type="PROSITE" id="PS51099"/>
    </source>
</evidence>
<keyword evidence="5" id="KW-0804">Transcription</keyword>
<dbReference type="SUPFAM" id="SSF55804">
    <property type="entry name" value="Phoshotransferase/anion transport protein"/>
    <property type="match status" value="1"/>
</dbReference>
<dbReference type="PANTHER" id="PTHR30185:SF18">
    <property type="entry name" value="TRANSCRIPTIONAL REGULATOR MTLR"/>
    <property type="match status" value="1"/>
</dbReference>
<evidence type="ECO:0000256" key="2">
    <source>
        <dbReference type="ARBA" id="ARBA00022737"/>
    </source>
</evidence>
<evidence type="ECO:0000259" key="8">
    <source>
        <dbReference type="PROSITE" id="PS51372"/>
    </source>
</evidence>
<dbReference type="Proteomes" id="UP000094068">
    <property type="component" value="Unassembled WGS sequence"/>
</dbReference>
<dbReference type="Pfam" id="PF00874">
    <property type="entry name" value="PRD"/>
    <property type="match status" value="1"/>
</dbReference>
<keyword evidence="4" id="KW-0010">Activator</keyword>
<dbReference type="InterPro" id="IPR016152">
    <property type="entry name" value="PTrfase/Anion_transptr"/>
</dbReference>
<dbReference type="GO" id="GO:0006355">
    <property type="term" value="P:regulation of DNA-templated transcription"/>
    <property type="evidence" value="ECO:0007669"/>
    <property type="project" value="InterPro"/>
</dbReference>
<dbReference type="Pfam" id="PF00359">
    <property type="entry name" value="PTS_EIIA_2"/>
    <property type="match status" value="1"/>
</dbReference>
<dbReference type="Pfam" id="PF05043">
    <property type="entry name" value="Mga"/>
    <property type="match status" value="1"/>
</dbReference>
<dbReference type="PROSITE" id="PS51099">
    <property type="entry name" value="PTS_EIIB_TYPE_2"/>
    <property type="match status" value="1"/>
</dbReference>
<dbReference type="InterPro" id="IPR003501">
    <property type="entry name" value="PTS_EIIB_2/3"/>
</dbReference>
<dbReference type="SUPFAM" id="SSF63520">
    <property type="entry name" value="PTS-regulatory domain, PRD"/>
    <property type="match status" value="1"/>
</dbReference>
<dbReference type="Pfam" id="PF02302">
    <property type="entry name" value="PTS_IIB"/>
    <property type="match status" value="1"/>
</dbReference>
<name>A0A1E5GAA1_9ENTE</name>
<keyword evidence="2" id="KW-0677">Repeat</keyword>
<dbReference type="InterPro" id="IPR007737">
    <property type="entry name" value="Mga_HTH"/>
</dbReference>
<dbReference type="PROSITE" id="PS51372">
    <property type="entry name" value="PRD_2"/>
    <property type="match status" value="1"/>
</dbReference>
<dbReference type="InterPro" id="IPR011608">
    <property type="entry name" value="PRD"/>
</dbReference>
<feature type="domain" description="PRD" evidence="8">
    <location>
        <begin position="292"/>
        <end position="399"/>
    </location>
</feature>
<dbReference type="CDD" id="cd05568">
    <property type="entry name" value="PTS_IIB_bgl_like"/>
    <property type="match status" value="1"/>
</dbReference>
<dbReference type="Gene3D" id="1.10.1790.10">
    <property type="entry name" value="PRD domain"/>
    <property type="match status" value="1"/>
</dbReference>
<dbReference type="OrthoDB" id="3239954at2"/>
<dbReference type="AlphaFoldDB" id="A0A1E5GAA1"/>
<dbReference type="Gene3D" id="3.40.930.10">
    <property type="entry name" value="Mannitol-specific EII, Chain A"/>
    <property type="match status" value="1"/>
</dbReference>
<protein>
    <submittedName>
        <fullName evidence="9">Uncharacterized protein</fullName>
    </submittedName>
</protein>
<feature type="domain" description="PTS EIIA type-2" evidence="6">
    <location>
        <begin position="504"/>
        <end position="643"/>
    </location>
</feature>